<organism evidence="1 2">
    <name type="scientific">Trichonephila inaurata madagascariensis</name>
    <dbReference type="NCBI Taxonomy" id="2747483"/>
    <lineage>
        <taxon>Eukaryota</taxon>
        <taxon>Metazoa</taxon>
        <taxon>Ecdysozoa</taxon>
        <taxon>Arthropoda</taxon>
        <taxon>Chelicerata</taxon>
        <taxon>Arachnida</taxon>
        <taxon>Araneae</taxon>
        <taxon>Araneomorphae</taxon>
        <taxon>Entelegynae</taxon>
        <taxon>Araneoidea</taxon>
        <taxon>Nephilidae</taxon>
        <taxon>Trichonephila</taxon>
        <taxon>Trichonephila inaurata</taxon>
    </lineage>
</organism>
<keyword evidence="2" id="KW-1185">Reference proteome</keyword>
<dbReference type="AlphaFoldDB" id="A0A8X6YWT9"/>
<protein>
    <submittedName>
        <fullName evidence="1">Uncharacterized protein</fullName>
    </submittedName>
</protein>
<accession>A0A8X6YWT9</accession>
<name>A0A8X6YWT9_9ARAC</name>
<gene>
    <name evidence="1" type="ORF">TNIN_173481</name>
</gene>
<reference evidence="1" key="1">
    <citation type="submission" date="2020-08" db="EMBL/GenBank/DDBJ databases">
        <title>Multicomponent nature underlies the extraordinary mechanical properties of spider dragline silk.</title>
        <authorList>
            <person name="Kono N."/>
            <person name="Nakamura H."/>
            <person name="Mori M."/>
            <person name="Yoshida Y."/>
            <person name="Ohtoshi R."/>
            <person name="Malay A.D."/>
            <person name="Moran D.A.P."/>
            <person name="Tomita M."/>
            <person name="Numata K."/>
            <person name="Arakawa K."/>
        </authorList>
    </citation>
    <scope>NUCLEOTIDE SEQUENCE</scope>
</reference>
<evidence type="ECO:0000313" key="1">
    <source>
        <dbReference type="EMBL" id="GFY78568.1"/>
    </source>
</evidence>
<evidence type="ECO:0000313" key="2">
    <source>
        <dbReference type="Proteomes" id="UP000886998"/>
    </source>
</evidence>
<proteinExistence type="predicted"/>
<comment type="caution">
    <text evidence="1">The sequence shown here is derived from an EMBL/GenBank/DDBJ whole genome shotgun (WGS) entry which is preliminary data.</text>
</comment>
<dbReference type="Proteomes" id="UP000886998">
    <property type="component" value="Unassembled WGS sequence"/>
</dbReference>
<dbReference type="EMBL" id="BMAV01023068">
    <property type="protein sequence ID" value="GFY78568.1"/>
    <property type="molecule type" value="Genomic_DNA"/>
</dbReference>
<sequence>MTGIIRQIRSSTADQILTDSYIIREDSILRRKVHNGPHRLDFYDQTAKQTPSSIPKLHRGAGSNEIETLIAEKTLSNLANCFHFVPFTGTVGLWLRLKRKVFHFDSLVTAIKH</sequence>